<gene>
    <name evidence="7" type="ORF">KQP88_00270</name>
</gene>
<evidence type="ECO:0000256" key="2">
    <source>
        <dbReference type="ARBA" id="ARBA00007165"/>
    </source>
</evidence>
<evidence type="ECO:0000313" key="8">
    <source>
        <dbReference type="Proteomes" id="UP000683401"/>
    </source>
</evidence>
<proteinExistence type="inferred from homology"/>
<sequence length="262" mass="29778">MEYRHGPDAGTGDGMNRLIRRSGPVLLILAVLPLLLMLGFWQLNRAEEKRVILAHHAERQAAEPVDIARLLDAEDPAYRRVHLQGRFDAAHSLLLDNSTRDGKAGVELLQPFQDQPSGLWLWINRGWLPWPDRRMPPAFTTPSQPQDLTAWVHVPLGESFHLQADALSDSWPKLVTAVTPQTLWAALDRRGYPNELRLEPGSAAYRVDWPVVAIDPQKHVGYAVQWFALATALLGLSLYWGWRNRKTEEEPHGSNHEPRRRT</sequence>
<reference evidence="8" key="1">
    <citation type="submission" date="2021-06" db="EMBL/GenBank/DDBJ databases">
        <title>Identification of Pseudomonas cichorii causing bacterial leaf black spot of flue-cured tobacco, a new disease in China.</title>
        <authorList>
            <person name="Lu C.-H."/>
        </authorList>
    </citation>
    <scope>NUCLEOTIDE SEQUENCE [LARGE SCALE GENOMIC DNA]</scope>
    <source>
        <strain evidence="8">LJ2</strain>
    </source>
</reference>
<dbReference type="CDD" id="cd06662">
    <property type="entry name" value="SURF1"/>
    <property type="match status" value="1"/>
</dbReference>
<keyword evidence="6" id="KW-1003">Cell membrane</keyword>
<feature type="transmembrane region" description="Helical" evidence="6">
    <location>
        <begin position="223"/>
        <end position="242"/>
    </location>
</feature>
<dbReference type="PANTHER" id="PTHR23427">
    <property type="entry name" value="SURFEIT LOCUS PROTEIN"/>
    <property type="match status" value="1"/>
</dbReference>
<dbReference type="Proteomes" id="UP000683401">
    <property type="component" value="Chromosome"/>
</dbReference>
<accession>A0ABX8HSQ7</accession>
<keyword evidence="4 6" id="KW-1133">Transmembrane helix</keyword>
<evidence type="ECO:0000313" key="7">
    <source>
        <dbReference type="EMBL" id="QWU83273.1"/>
    </source>
</evidence>
<keyword evidence="5 6" id="KW-0472">Membrane</keyword>
<comment type="similarity">
    <text evidence="2 6">Belongs to the SURF1 family.</text>
</comment>
<organism evidence="7 8">
    <name type="scientific">Pseudomonas lijiangensis</name>
    <dbReference type="NCBI Taxonomy" id="2995658"/>
    <lineage>
        <taxon>Bacteria</taxon>
        <taxon>Pseudomonadati</taxon>
        <taxon>Pseudomonadota</taxon>
        <taxon>Gammaproteobacteria</taxon>
        <taxon>Pseudomonadales</taxon>
        <taxon>Pseudomonadaceae</taxon>
        <taxon>Pseudomonas</taxon>
    </lineage>
</organism>
<feature type="transmembrane region" description="Helical" evidence="6">
    <location>
        <begin position="25"/>
        <end position="43"/>
    </location>
</feature>
<evidence type="ECO:0000256" key="3">
    <source>
        <dbReference type="ARBA" id="ARBA00022692"/>
    </source>
</evidence>
<comment type="subcellular location">
    <subcellularLocation>
        <location evidence="6">Cell membrane</location>
        <topology evidence="6">Multi-pass membrane protein</topology>
    </subcellularLocation>
    <subcellularLocation>
        <location evidence="1">Membrane</location>
    </subcellularLocation>
</comment>
<evidence type="ECO:0000256" key="5">
    <source>
        <dbReference type="ARBA" id="ARBA00023136"/>
    </source>
</evidence>
<evidence type="ECO:0000256" key="4">
    <source>
        <dbReference type="ARBA" id="ARBA00022989"/>
    </source>
</evidence>
<dbReference type="EMBL" id="CP076668">
    <property type="protein sequence ID" value="QWU83273.1"/>
    <property type="molecule type" value="Genomic_DNA"/>
</dbReference>
<dbReference type="PROSITE" id="PS50895">
    <property type="entry name" value="SURF1"/>
    <property type="match status" value="1"/>
</dbReference>
<dbReference type="Pfam" id="PF02104">
    <property type="entry name" value="SURF1"/>
    <property type="match status" value="1"/>
</dbReference>
<dbReference type="InterPro" id="IPR045214">
    <property type="entry name" value="Surf1/Surf4"/>
</dbReference>
<keyword evidence="3 6" id="KW-0812">Transmembrane</keyword>
<name>A0ABX8HSQ7_9PSED</name>
<evidence type="ECO:0000256" key="1">
    <source>
        <dbReference type="ARBA" id="ARBA00004370"/>
    </source>
</evidence>
<protein>
    <recommendedName>
        <fullName evidence="6">SURF1-like protein</fullName>
    </recommendedName>
</protein>
<keyword evidence="8" id="KW-1185">Reference proteome</keyword>
<evidence type="ECO:0000256" key="6">
    <source>
        <dbReference type="RuleBase" id="RU363076"/>
    </source>
</evidence>
<dbReference type="PANTHER" id="PTHR23427:SF2">
    <property type="entry name" value="SURFEIT LOCUS PROTEIN 1"/>
    <property type="match status" value="1"/>
</dbReference>
<dbReference type="InterPro" id="IPR002994">
    <property type="entry name" value="Surf1/Shy1"/>
</dbReference>